<proteinExistence type="predicted"/>
<reference evidence="1 2" key="1">
    <citation type="journal article" date="2016" name="Nat. Commun.">
        <title>Thousands of microbial genomes shed light on interconnected biogeochemical processes in an aquifer system.</title>
        <authorList>
            <person name="Anantharaman K."/>
            <person name="Brown C.T."/>
            <person name="Hug L.A."/>
            <person name="Sharon I."/>
            <person name="Castelle C.J."/>
            <person name="Probst A.J."/>
            <person name="Thomas B.C."/>
            <person name="Singh A."/>
            <person name="Wilkins M.J."/>
            <person name="Karaoz U."/>
            <person name="Brodie E.L."/>
            <person name="Williams K.H."/>
            <person name="Hubbard S.S."/>
            <person name="Banfield J.F."/>
        </authorList>
    </citation>
    <scope>NUCLEOTIDE SEQUENCE [LARGE SCALE GENOMIC DNA]</scope>
</reference>
<evidence type="ECO:0008006" key="3">
    <source>
        <dbReference type="Google" id="ProtNLM"/>
    </source>
</evidence>
<accession>A0A1F5EDA3</accession>
<comment type="caution">
    <text evidence="1">The sequence shown here is derived from an EMBL/GenBank/DDBJ whole genome shotgun (WGS) entry which is preliminary data.</text>
</comment>
<name>A0A1F5EDA3_9BACT</name>
<sequence length="150" mass="17423">MEKVERKIEKLEKAMNAGFKRADKSFATIDQKFATIDKSFATIDKSFATIDKSFATIDQKFVGVDKSFAGVHKLIDDLAKSTAFGFEKMQKQMDEHSMEQNEKLQWITNILEKHTGWLKNLDQERIFTYAHVERLEDEINRIKVQLGMTK</sequence>
<evidence type="ECO:0000313" key="2">
    <source>
        <dbReference type="Proteomes" id="UP000178583"/>
    </source>
</evidence>
<gene>
    <name evidence="1" type="ORF">A2215_03615</name>
</gene>
<dbReference type="AlphaFoldDB" id="A0A1F5EDA3"/>
<evidence type="ECO:0000313" key="1">
    <source>
        <dbReference type="EMBL" id="OGD65392.1"/>
    </source>
</evidence>
<dbReference type="Proteomes" id="UP000178583">
    <property type="component" value="Unassembled WGS sequence"/>
</dbReference>
<dbReference type="STRING" id="1797472.A2215_03615"/>
<dbReference type="Gene3D" id="1.20.5.2280">
    <property type="match status" value="1"/>
</dbReference>
<dbReference type="EMBL" id="MEZY01000012">
    <property type="protein sequence ID" value="OGD65392.1"/>
    <property type="molecule type" value="Genomic_DNA"/>
</dbReference>
<protein>
    <recommendedName>
        <fullName evidence="3">t-SNARE coiled-coil homology domain-containing protein</fullName>
    </recommendedName>
</protein>
<organism evidence="1 2">
    <name type="scientific">Candidatus Berkelbacteria bacterium RIFOXYA2_FULL_43_10</name>
    <dbReference type="NCBI Taxonomy" id="1797472"/>
    <lineage>
        <taxon>Bacteria</taxon>
        <taxon>Candidatus Berkelbacteria</taxon>
    </lineage>
</organism>